<evidence type="ECO:0000256" key="1">
    <source>
        <dbReference type="ARBA" id="ARBA00001947"/>
    </source>
</evidence>
<dbReference type="GO" id="GO:0005739">
    <property type="term" value="C:mitochondrion"/>
    <property type="evidence" value="ECO:0007669"/>
    <property type="project" value="UniProtKB-SubCell"/>
</dbReference>
<dbReference type="InterPro" id="IPR029035">
    <property type="entry name" value="DHS-like_NAD/FAD-binding_dom"/>
</dbReference>
<evidence type="ECO:0000256" key="5">
    <source>
        <dbReference type="ARBA" id="ARBA00022723"/>
    </source>
</evidence>
<comment type="caution">
    <text evidence="13">The sequence shown here is derived from an EMBL/GenBank/DDBJ whole genome shotgun (WGS) entry which is preliminary data.</text>
</comment>
<dbReference type="EMBL" id="JABELV010000021">
    <property type="protein sequence ID" value="KAG7563035.1"/>
    <property type="molecule type" value="Genomic_DNA"/>
</dbReference>
<name>A0A8K0JR96_9TREE</name>
<evidence type="ECO:0000256" key="2">
    <source>
        <dbReference type="ARBA" id="ARBA00004173"/>
    </source>
</evidence>
<evidence type="ECO:0000256" key="9">
    <source>
        <dbReference type="ARBA" id="ARBA00023128"/>
    </source>
</evidence>
<dbReference type="InterPro" id="IPR026590">
    <property type="entry name" value="Ssirtuin_cat_dom"/>
</dbReference>
<dbReference type="PROSITE" id="PS50305">
    <property type="entry name" value="SIRTUIN"/>
    <property type="match status" value="1"/>
</dbReference>
<evidence type="ECO:0000256" key="10">
    <source>
        <dbReference type="PROSITE-ProRule" id="PRU00236"/>
    </source>
</evidence>
<protein>
    <recommendedName>
        <fullName evidence="12">Deacetylase sirtuin-type domain-containing protein</fullName>
    </recommendedName>
</protein>
<dbReference type="OrthoDB" id="420264at2759"/>
<feature type="binding site" evidence="10">
    <location>
        <position position="234"/>
    </location>
    <ligand>
        <name>Zn(2+)</name>
        <dbReference type="ChEBI" id="CHEBI:29105"/>
    </ligand>
</feature>
<accession>A0A8K0JR96</accession>
<evidence type="ECO:0000256" key="7">
    <source>
        <dbReference type="ARBA" id="ARBA00022946"/>
    </source>
</evidence>
<dbReference type="GO" id="GO:0005634">
    <property type="term" value="C:nucleus"/>
    <property type="evidence" value="ECO:0007669"/>
    <property type="project" value="TreeGrafter"/>
</dbReference>
<dbReference type="SUPFAM" id="SSF52467">
    <property type="entry name" value="DHS-like NAD/FAD-binding domain"/>
    <property type="match status" value="1"/>
</dbReference>
<comment type="similarity">
    <text evidence="3">Belongs to the sirtuin family. Class I subfamily.</text>
</comment>
<dbReference type="InterPro" id="IPR026591">
    <property type="entry name" value="Sirtuin_cat_small_dom_sf"/>
</dbReference>
<feature type="binding site" evidence="10">
    <location>
        <position position="210"/>
    </location>
    <ligand>
        <name>Zn(2+)</name>
        <dbReference type="ChEBI" id="CHEBI:29105"/>
    </ligand>
</feature>
<keyword evidence="9" id="KW-0496">Mitochondrion</keyword>
<evidence type="ECO:0000256" key="8">
    <source>
        <dbReference type="ARBA" id="ARBA00023027"/>
    </source>
</evidence>
<dbReference type="Pfam" id="PF02146">
    <property type="entry name" value="SIR2"/>
    <property type="match status" value="2"/>
</dbReference>
<keyword evidence="4" id="KW-0808">Transferase</keyword>
<comment type="subcellular location">
    <subcellularLocation>
        <location evidence="2">Mitochondrion</location>
    </subcellularLocation>
</comment>
<comment type="cofactor">
    <cofactor evidence="1">
        <name>Zn(2+)</name>
        <dbReference type="ChEBI" id="CHEBI:29105"/>
    </cofactor>
</comment>
<dbReference type="Gene3D" id="3.30.1600.10">
    <property type="entry name" value="SIR2/SIRT2 'Small Domain"/>
    <property type="match status" value="2"/>
</dbReference>
<dbReference type="Gene3D" id="3.40.50.1220">
    <property type="entry name" value="TPP-binding domain"/>
    <property type="match status" value="2"/>
</dbReference>
<keyword evidence="6 10" id="KW-0862">Zinc</keyword>
<dbReference type="AlphaFoldDB" id="A0A8K0JR96"/>
<feature type="region of interest" description="Disordered" evidence="11">
    <location>
        <begin position="1"/>
        <end position="23"/>
    </location>
</feature>
<dbReference type="PANTHER" id="PTHR11085">
    <property type="entry name" value="NAD-DEPENDENT PROTEIN DEACYLASE SIRTUIN-5, MITOCHONDRIAL-RELATED"/>
    <property type="match status" value="1"/>
</dbReference>
<feature type="compositionally biased region" description="Polar residues" evidence="11">
    <location>
        <begin position="86"/>
        <end position="98"/>
    </location>
</feature>
<evidence type="ECO:0000256" key="4">
    <source>
        <dbReference type="ARBA" id="ARBA00022679"/>
    </source>
</evidence>
<evidence type="ECO:0000256" key="3">
    <source>
        <dbReference type="ARBA" id="ARBA00006924"/>
    </source>
</evidence>
<dbReference type="InterPro" id="IPR050134">
    <property type="entry name" value="NAD-dep_sirtuin_deacylases"/>
</dbReference>
<dbReference type="Proteomes" id="UP000812966">
    <property type="component" value="Unassembled WGS sequence"/>
</dbReference>
<feature type="region of interest" description="Disordered" evidence="11">
    <location>
        <begin position="79"/>
        <end position="98"/>
    </location>
</feature>
<feature type="domain" description="Deacetylase sirtuin-type" evidence="12">
    <location>
        <begin position="25"/>
        <end position="340"/>
    </location>
</feature>
<evidence type="ECO:0000313" key="13">
    <source>
        <dbReference type="EMBL" id="KAG7563035.1"/>
    </source>
</evidence>
<dbReference type="PANTHER" id="PTHR11085:SF9">
    <property type="entry name" value="NAD-DEPENDENT PROTEIN DEACETYLASE SIRTUIN-1"/>
    <property type="match status" value="1"/>
</dbReference>
<proteinExistence type="inferred from homology"/>
<keyword evidence="8" id="KW-0520">NAD</keyword>
<evidence type="ECO:0000256" key="6">
    <source>
        <dbReference type="ARBA" id="ARBA00022833"/>
    </source>
</evidence>
<feature type="binding site" evidence="10">
    <location>
        <position position="207"/>
    </location>
    <ligand>
        <name>Zn(2+)</name>
        <dbReference type="ChEBI" id="CHEBI:29105"/>
    </ligand>
</feature>
<dbReference type="GO" id="GO:0046970">
    <property type="term" value="F:histone H4K16 deacetylase activity, NAD-dependent"/>
    <property type="evidence" value="ECO:0007669"/>
    <property type="project" value="TreeGrafter"/>
</dbReference>
<reference evidence="13" key="1">
    <citation type="submission" date="2020-04" db="EMBL/GenBank/DDBJ databases">
        <title>Analysis of mating type loci in Filobasidium floriforme.</title>
        <authorList>
            <person name="Nowrousian M."/>
        </authorList>
    </citation>
    <scope>NUCLEOTIDE SEQUENCE</scope>
    <source>
        <strain evidence="13">CBS 6242</strain>
    </source>
</reference>
<sequence length="344" mass="38600">MSGHKGKRKRTDDPPEEAERPLDLEAVLQKSIERAATLIEQSSRILLLVGAGISTSAGIPDFRSSDGLYAAMKDGRLEEEGRVSETPVSDATLHSPTPSLRSRRAAAVQGERLRQRLQETEDTFKIADPQELASIEVFREHPEVFYSFAKQVLPGDRTPTETHRWIRSLELNGKMLRLYTQNIDQLETAAGIEAVIPCHGTFATASCIRCQRKVPGANIAEEIQKGTVPYCQVCKRSKSKPIRGYLPYMKPDITFFGEPVDTRVEKQLKLDRLQADLLIVIGTSLLIPPIRDIPKLFKHIPQILINRNKPKAIDPEILLLGNCDDIIHRLEEYMQHKGKAGVTR</sequence>
<dbReference type="GO" id="GO:0070403">
    <property type="term" value="F:NAD+ binding"/>
    <property type="evidence" value="ECO:0007669"/>
    <property type="project" value="InterPro"/>
</dbReference>
<dbReference type="InterPro" id="IPR003000">
    <property type="entry name" value="Sirtuin"/>
</dbReference>
<keyword evidence="14" id="KW-1185">Reference proteome</keyword>
<organism evidence="13 14">
    <name type="scientific">Filobasidium floriforme</name>
    <dbReference type="NCBI Taxonomy" id="5210"/>
    <lineage>
        <taxon>Eukaryota</taxon>
        <taxon>Fungi</taxon>
        <taxon>Dikarya</taxon>
        <taxon>Basidiomycota</taxon>
        <taxon>Agaricomycotina</taxon>
        <taxon>Tremellomycetes</taxon>
        <taxon>Filobasidiales</taxon>
        <taxon>Filobasidiaceae</taxon>
        <taxon>Filobasidium</taxon>
    </lineage>
</organism>
<gene>
    <name evidence="13" type="ORF">FFLO_01467</name>
</gene>
<evidence type="ECO:0000259" key="12">
    <source>
        <dbReference type="PROSITE" id="PS50305"/>
    </source>
</evidence>
<feature type="compositionally biased region" description="Basic and acidic residues" evidence="11">
    <location>
        <begin position="10"/>
        <end position="23"/>
    </location>
</feature>
<feature type="binding site" evidence="10">
    <location>
        <position position="231"/>
    </location>
    <ligand>
        <name>Zn(2+)</name>
        <dbReference type="ChEBI" id="CHEBI:29105"/>
    </ligand>
</feature>
<evidence type="ECO:0000256" key="11">
    <source>
        <dbReference type="SAM" id="MobiDB-lite"/>
    </source>
</evidence>
<keyword evidence="7" id="KW-0809">Transit peptide</keyword>
<evidence type="ECO:0000313" key="14">
    <source>
        <dbReference type="Proteomes" id="UP000812966"/>
    </source>
</evidence>
<feature type="active site" description="Proton acceptor" evidence="10">
    <location>
        <position position="199"/>
    </location>
</feature>
<keyword evidence="5 10" id="KW-0479">Metal-binding</keyword>
<dbReference type="GO" id="GO:0046872">
    <property type="term" value="F:metal ion binding"/>
    <property type="evidence" value="ECO:0007669"/>
    <property type="project" value="UniProtKB-KW"/>
</dbReference>